<sequence length="255" mass="30024">MNSFAACKGMQDLVDKKEIDLELIQSFVDSGYLKLYAANCMPKEINYWIDKGNHYTIETVYYCDKCGKYYYVGFCLYGRPIIKEITKEDALRQGKQMGWGCLGIYYGEKIQKAQDSFAESVIREAEIQLKKTNIYYENGHAYLISKIFDNTTHFDMEPHIETYTHSARLYTYERGKCIYEFRSNDLKDVVYYILYDVITTIAHRIIQGKYTDVEGSLRYTDDIRNENKQLISDAFENISGIYEMWYKSDRTTLNM</sequence>
<accession>A0A3N1XSF1</accession>
<comment type="caution">
    <text evidence="1">The sequence shown here is derived from an EMBL/GenBank/DDBJ whole genome shotgun (WGS) entry which is preliminary data.</text>
</comment>
<evidence type="ECO:0000313" key="1">
    <source>
        <dbReference type="EMBL" id="ROR29168.1"/>
    </source>
</evidence>
<reference evidence="1 2" key="1">
    <citation type="submission" date="2018-11" db="EMBL/GenBank/DDBJ databases">
        <title>Genomic Encyclopedia of Type Strains, Phase IV (KMG-IV): sequencing the most valuable type-strain genomes for metagenomic binning, comparative biology and taxonomic classification.</title>
        <authorList>
            <person name="Goeker M."/>
        </authorList>
    </citation>
    <scope>NUCLEOTIDE SEQUENCE [LARGE SCALE GENOMIC DNA]</scope>
    <source>
        <strain evidence="1 2">DSM 26537</strain>
    </source>
</reference>
<dbReference type="AlphaFoldDB" id="A0A3N1XSF1"/>
<proteinExistence type="predicted"/>
<gene>
    <name evidence="1" type="ORF">EDD66_103103</name>
</gene>
<organism evidence="1 2">
    <name type="scientific">Mobilisporobacter senegalensis</name>
    <dbReference type="NCBI Taxonomy" id="1329262"/>
    <lineage>
        <taxon>Bacteria</taxon>
        <taxon>Bacillati</taxon>
        <taxon>Bacillota</taxon>
        <taxon>Clostridia</taxon>
        <taxon>Lachnospirales</taxon>
        <taxon>Lachnospiraceae</taxon>
        <taxon>Mobilisporobacter</taxon>
    </lineage>
</organism>
<dbReference type="Proteomes" id="UP000273083">
    <property type="component" value="Unassembled WGS sequence"/>
</dbReference>
<keyword evidence="2" id="KW-1185">Reference proteome</keyword>
<evidence type="ECO:0000313" key="2">
    <source>
        <dbReference type="Proteomes" id="UP000273083"/>
    </source>
</evidence>
<name>A0A3N1XSF1_9FIRM</name>
<protein>
    <submittedName>
        <fullName evidence="1">Immunity protein 63 of polymorphic toxin system</fullName>
    </submittedName>
</protein>
<dbReference type="EMBL" id="RJVG01000003">
    <property type="protein sequence ID" value="ROR29168.1"/>
    <property type="molecule type" value="Genomic_DNA"/>
</dbReference>